<feature type="compositionally biased region" description="Basic and acidic residues" evidence="1">
    <location>
        <begin position="62"/>
        <end position="74"/>
    </location>
</feature>
<sequence>MPPKNRNRNRKKQAQRKRANSNAVPADKPEKPEIDDNQIEDTSVDETTNASGSDNEDVEEVESPKEESVDKIPEEPTATDEEPAKTPEDPKVDMETIPEKPKHLLHNGGQMTMERGQFAAINHYYDSCVAFQWLLGALSHLSSPYHLYSEQILTHQLVNGVVLAEISKLVLDSVDINKSATNKFHHRNNVESFIKACKKAGLADSAIVEPNDVVELQNPVLTVNCILKFAEACGVDIALMSKADAASKFELPEEMASYALDVDRSNRVDISAEMLAEEEKREQERVEKLKKAAEEEAARKAAEEEAARKAAEEEDARKAAEEEAARKAAEEEDARKAAEEEAARKAAEEEAARKAAEEEAARKAAEEEAARKAAEEEAARKAAEEEAARKAAEEEAARQAAEEEDARKAAEEEAARKAAEEEDARKAAEEEAARKAAEEEAARQAAEEEDARKAAEEEEREEEKYEEDDDRAPSEAPPSPAVKSPSVVRNADRLTGVDTRLDNPDVAAKFSQMVREAEDADLAFLDDQCPFIVIPGDNSAEGLARLPIMVIDSELFLHLMKKGGKDDTKRLFQKFILLLNQMALDQGLGEDITDDAQPAFGYKTAVVFRKPKGLIPDRKLISFLNSAQKDMPRTYRKGCLEVAVVSSSATHRIILNAMRVARIVNAKFAQKWRFTKLDLKASLAAVLANYYETDDSKFAAIQ</sequence>
<keyword evidence="4" id="KW-1185">Reference proteome</keyword>
<name>A0A8J6AW91_9EUKA</name>
<evidence type="ECO:0000313" key="4">
    <source>
        <dbReference type="Proteomes" id="UP000717585"/>
    </source>
</evidence>
<dbReference type="EMBL" id="JAHDYR010000008">
    <property type="protein sequence ID" value="KAG9395743.1"/>
    <property type="molecule type" value="Genomic_DNA"/>
</dbReference>
<accession>A0A8J6AW91</accession>
<dbReference type="PANTHER" id="PTHR38758:SF1">
    <property type="entry name" value="PROTEIN, PUTATIVE-RELATED"/>
    <property type="match status" value="1"/>
</dbReference>
<dbReference type="PANTHER" id="PTHR38758">
    <property type="entry name" value="PUTATIVE-RELATED"/>
    <property type="match status" value="1"/>
</dbReference>
<dbReference type="Pfam" id="PF00307">
    <property type="entry name" value="CH"/>
    <property type="match status" value="1"/>
</dbReference>
<dbReference type="PROSITE" id="PS50021">
    <property type="entry name" value="CH"/>
    <property type="match status" value="1"/>
</dbReference>
<feature type="region of interest" description="Disordered" evidence="1">
    <location>
        <begin position="297"/>
        <end position="499"/>
    </location>
</feature>
<feature type="compositionally biased region" description="Acidic residues" evidence="1">
    <location>
        <begin position="456"/>
        <end position="470"/>
    </location>
</feature>
<proteinExistence type="predicted"/>
<feature type="compositionally biased region" description="Acidic residues" evidence="1">
    <location>
        <begin position="35"/>
        <end position="44"/>
    </location>
</feature>
<dbReference type="Proteomes" id="UP000717585">
    <property type="component" value="Unassembled WGS sequence"/>
</dbReference>
<evidence type="ECO:0000256" key="1">
    <source>
        <dbReference type="SAM" id="MobiDB-lite"/>
    </source>
</evidence>
<dbReference type="SUPFAM" id="SSF47576">
    <property type="entry name" value="Calponin-homology domain, CH-domain"/>
    <property type="match status" value="1"/>
</dbReference>
<dbReference type="CDD" id="cd00014">
    <property type="entry name" value="CH_SF"/>
    <property type="match status" value="1"/>
</dbReference>
<gene>
    <name evidence="3" type="ORF">J8273_2650</name>
</gene>
<evidence type="ECO:0000259" key="2">
    <source>
        <dbReference type="PROSITE" id="PS50021"/>
    </source>
</evidence>
<feature type="compositionally biased region" description="Basic and acidic residues" evidence="1">
    <location>
        <begin position="297"/>
        <end position="455"/>
    </location>
</feature>
<evidence type="ECO:0000313" key="3">
    <source>
        <dbReference type="EMBL" id="KAG9395743.1"/>
    </source>
</evidence>
<dbReference type="AlphaFoldDB" id="A0A8J6AW91"/>
<dbReference type="InterPro" id="IPR001715">
    <property type="entry name" value="CH_dom"/>
</dbReference>
<feature type="compositionally biased region" description="Basic residues" evidence="1">
    <location>
        <begin position="1"/>
        <end position="19"/>
    </location>
</feature>
<protein>
    <recommendedName>
        <fullName evidence="2">Calponin-homology (CH) domain-containing protein</fullName>
    </recommendedName>
</protein>
<feature type="domain" description="Calponin-homology (CH)" evidence="2">
    <location>
        <begin position="127"/>
        <end position="234"/>
    </location>
</feature>
<feature type="compositionally biased region" description="Basic and acidic residues" evidence="1">
    <location>
        <begin position="82"/>
        <end position="96"/>
    </location>
</feature>
<feature type="region of interest" description="Disordered" evidence="1">
    <location>
        <begin position="1"/>
        <end position="96"/>
    </location>
</feature>
<dbReference type="Gene3D" id="1.10.418.10">
    <property type="entry name" value="Calponin-like domain"/>
    <property type="match status" value="1"/>
</dbReference>
<comment type="caution">
    <text evidence="3">The sequence shown here is derived from an EMBL/GenBank/DDBJ whole genome shotgun (WGS) entry which is preliminary data.</text>
</comment>
<dbReference type="InterPro" id="IPR036872">
    <property type="entry name" value="CH_dom_sf"/>
</dbReference>
<organism evidence="3 4">
    <name type="scientific">Carpediemonas membranifera</name>
    <dbReference type="NCBI Taxonomy" id="201153"/>
    <lineage>
        <taxon>Eukaryota</taxon>
        <taxon>Metamonada</taxon>
        <taxon>Carpediemonas-like organisms</taxon>
        <taxon>Carpediemonas</taxon>
    </lineage>
</organism>
<reference evidence="3" key="1">
    <citation type="submission" date="2021-05" db="EMBL/GenBank/DDBJ databases">
        <title>A free-living protist that lacks canonical eukaryotic 1 DNA replication and segregation systems.</title>
        <authorList>
            <person name="Salas-Leiva D.E."/>
            <person name="Tromer E.C."/>
            <person name="Curtis B.A."/>
            <person name="Jerlstrom-Hultqvist J."/>
            <person name="Kolisko M."/>
            <person name="Yi Z."/>
            <person name="Salas-Leiva J.S."/>
            <person name="Gallot-Lavallee L."/>
            <person name="Kops G.J.P.L."/>
            <person name="Archibald J.M."/>
            <person name="Simpson A.G.B."/>
            <person name="Roger A.J."/>
        </authorList>
    </citation>
    <scope>NUCLEOTIDE SEQUENCE</scope>
    <source>
        <strain evidence="3">BICM</strain>
    </source>
</reference>